<evidence type="ECO:0008006" key="4">
    <source>
        <dbReference type="Google" id="ProtNLM"/>
    </source>
</evidence>
<dbReference type="EMBL" id="QREI01000004">
    <property type="protein sequence ID" value="REE24259.1"/>
    <property type="molecule type" value="Genomic_DNA"/>
</dbReference>
<proteinExistence type="predicted"/>
<feature type="transmembrane region" description="Helical" evidence="1">
    <location>
        <begin position="149"/>
        <end position="172"/>
    </location>
</feature>
<dbReference type="AlphaFoldDB" id="A0A3D9MYD2"/>
<dbReference type="RefSeq" id="WP_115809805.1">
    <property type="nucleotide sequence ID" value="NZ_QREI01000004.1"/>
</dbReference>
<evidence type="ECO:0000313" key="2">
    <source>
        <dbReference type="EMBL" id="REE24259.1"/>
    </source>
</evidence>
<gene>
    <name evidence="2" type="ORF">DFQ09_10424</name>
</gene>
<keyword evidence="3" id="KW-1185">Reference proteome</keyword>
<evidence type="ECO:0000256" key="1">
    <source>
        <dbReference type="SAM" id="Phobius"/>
    </source>
</evidence>
<sequence length="220" mass="25470">MEDNYSIFRKFPSLEQASELKALLNENGIETILDDNAPSVDVTFTGNTLQNEIEVRIKQTDFQKAESILEKEVENLIETIDKDYYLFKFTDEELYDILLKSDEWNAFDYTLAQKILIQRGKPIDKELLNSLKNERLKQLAEPEGNQKPWIIAGYFFAVLGGFLGLIIGYFLWTSKKTLPDGQKIHTYAENDRKHGKYIFYISLVIAPTTILFRVVSQILN</sequence>
<name>A0A3D9MYD2_9FLAO</name>
<keyword evidence="1" id="KW-0472">Membrane</keyword>
<reference evidence="2 3" key="1">
    <citation type="submission" date="2018-07" db="EMBL/GenBank/DDBJ databases">
        <title>Genomic Encyclopedia of Type Strains, Phase III (KMG-III): the genomes of soil and plant-associated and newly described type strains.</title>
        <authorList>
            <person name="Whitman W."/>
        </authorList>
    </citation>
    <scope>NUCLEOTIDE SEQUENCE [LARGE SCALE GENOMIC DNA]</scope>
    <source>
        <strain evidence="2 3">CECT 7948</strain>
    </source>
</reference>
<keyword evidence="1" id="KW-0812">Transmembrane</keyword>
<dbReference type="OrthoDB" id="9814194at2"/>
<comment type="caution">
    <text evidence="2">The sequence shown here is derived from an EMBL/GenBank/DDBJ whole genome shotgun (WGS) entry which is preliminary data.</text>
</comment>
<dbReference type="Proteomes" id="UP000256919">
    <property type="component" value="Unassembled WGS sequence"/>
</dbReference>
<evidence type="ECO:0000313" key="3">
    <source>
        <dbReference type="Proteomes" id="UP000256919"/>
    </source>
</evidence>
<accession>A0A3D9MYD2</accession>
<keyword evidence="1" id="KW-1133">Transmembrane helix</keyword>
<organism evidence="2 3">
    <name type="scientific">Winogradskyella pacifica</name>
    <dbReference type="NCBI Taxonomy" id="664642"/>
    <lineage>
        <taxon>Bacteria</taxon>
        <taxon>Pseudomonadati</taxon>
        <taxon>Bacteroidota</taxon>
        <taxon>Flavobacteriia</taxon>
        <taxon>Flavobacteriales</taxon>
        <taxon>Flavobacteriaceae</taxon>
        <taxon>Winogradskyella</taxon>
    </lineage>
</organism>
<protein>
    <recommendedName>
        <fullName evidence="4">Signal transducing protein</fullName>
    </recommendedName>
</protein>
<feature type="transmembrane region" description="Helical" evidence="1">
    <location>
        <begin position="197"/>
        <end position="215"/>
    </location>
</feature>